<dbReference type="PROSITE" id="PS51375">
    <property type="entry name" value="PPR"/>
    <property type="match status" value="6"/>
</dbReference>
<dbReference type="Pfam" id="PF01535">
    <property type="entry name" value="PPR"/>
    <property type="match status" value="4"/>
</dbReference>
<evidence type="ECO:0000313" key="3">
    <source>
        <dbReference type="EMBL" id="WVZ15494.1"/>
    </source>
</evidence>
<dbReference type="GO" id="GO:0003723">
    <property type="term" value="F:RNA binding"/>
    <property type="evidence" value="ECO:0007669"/>
    <property type="project" value="InterPro"/>
</dbReference>
<dbReference type="EMBL" id="CP144697">
    <property type="protein sequence ID" value="WVZ15494.1"/>
    <property type="molecule type" value="Genomic_DNA"/>
</dbReference>
<organism evidence="3 4">
    <name type="scientific">Vigna mungo</name>
    <name type="common">Black gram</name>
    <name type="synonym">Phaseolus mungo</name>
    <dbReference type="NCBI Taxonomy" id="3915"/>
    <lineage>
        <taxon>Eukaryota</taxon>
        <taxon>Viridiplantae</taxon>
        <taxon>Streptophyta</taxon>
        <taxon>Embryophyta</taxon>
        <taxon>Tracheophyta</taxon>
        <taxon>Spermatophyta</taxon>
        <taxon>Magnoliopsida</taxon>
        <taxon>eudicotyledons</taxon>
        <taxon>Gunneridae</taxon>
        <taxon>Pentapetalae</taxon>
        <taxon>rosids</taxon>
        <taxon>fabids</taxon>
        <taxon>Fabales</taxon>
        <taxon>Fabaceae</taxon>
        <taxon>Papilionoideae</taxon>
        <taxon>50 kb inversion clade</taxon>
        <taxon>NPAAA clade</taxon>
        <taxon>indigoferoid/millettioid clade</taxon>
        <taxon>Phaseoleae</taxon>
        <taxon>Vigna</taxon>
    </lineage>
</organism>
<dbReference type="GO" id="GO:0009451">
    <property type="term" value="P:RNA modification"/>
    <property type="evidence" value="ECO:0007669"/>
    <property type="project" value="InterPro"/>
</dbReference>
<name>A0AAQ3NT08_VIGMU</name>
<dbReference type="FunFam" id="1.25.40.10:FF:001093">
    <property type="entry name" value="Pentatricopeptide repeat-containing protein At2g34400"/>
    <property type="match status" value="1"/>
</dbReference>
<protein>
    <recommendedName>
        <fullName evidence="5">Pentatricopeptide repeat-containing protein</fullName>
    </recommendedName>
</protein>
<dbReference type="FunFam" id="1.25.40.10:FF:000285">
    <property type="entry name" value="Pentatricopeptide repeat-containing protein, chloroplastic"/>
    <property type="match status" value="1"/>
</dbReference>
<evidence type="ECO:0000313" key="4">
    <source>
        <dbReference type="Proteomes" id="UP001374535"/>
    </source>
</evidence>
<dbReference type="Proteomes" id="UP001374535">
    <property type="component" value="Chromosome 4"/>
</dbReference>
<dbReference type="FunFam" id="1.25.40.10:FF:000442">
    <property type="entry name" value="Pentatricopeptide repeat-containing protein At3g49710"/>
    <property type="match status" value="1"/>
</dbReference>
<evidence type="ECO:0000256" key="2">
    <source>
        <dbReference type="PROSITE-ProRule" id="PRU00708"/>
    </source>
</evidence>
<feature type="repeat" description="PPR" evidence="2">
    <location>
        <begin position="730"/>
        <end position="764"/>
    </location>
</feature>
<dbReference type="InterPro" id="IPR002885">
    <property type="entry name" value="PPR_rpt"/>
</dbReference>
<dbReference type="FunFam" id="1.25.40.10:FF:000688">
    <property type="entry name" value="Pentatricopeptide repeat-containing protein"/>
    <property type="match status" value="1"/>
</dbReference>
<dbReference type="Pfam" id="PF20431">
    <property type="entry name" value="E_motif"/>
    <property type="match status" value="1"/>
</dbReference>
<keyword evidence="4" id="KW-1185">Reference proteome</keyword>
<proteinExistence type="predicted"/>
<sequence length="1303" mass="147414">MQTVDKILQYLKSRAGKGLLFKREDTLTMKIYTDVDYAGSITDKKSTSGYCHGEAKSKIEYHILVQKLNFKPLLKIVYFLEIMKIILDDLKVKVEHPVQLHCDNKFAMSIAHNLVQKRSRSIDLYLLLQRDDGLPLRFGNFARKGEIWMDKSKSLNLANLVQLCVTNKDLLAGKVLHARLFRLRLLSDTFLSNHFIELYSKCDEITSAHNVFDNIPHKNIFSWNAILAAYCKTRNLQRSCRLFLQMPQRNTVSLNTLISTMVRCGYERQAVDTYDSMMLDGIKPSHITFATIFSACGTLLDVDCGRRNHGFVVKLGLESNIYVVNSLLCMYAKCRLNVDALRIFRDIPEPNEVTFTTMIGALAQTDQFKEALELFRLMLRKSVPVDSVSLSSILGVCAKGEKDIGLCHGLSCNAQGKQIHTMSIKLGFDRDLHLCNSLLDMYAKIGDMDSAEMVFVNLNQHSNVSWNIMIAGYGNRCNSEKAAEYLHRMQCDGYEPDDVTYINMLTACVKSGDVRIGRLIFDCMPCPNLASWNSILSVYNQIADHRETIELFRKMQFQCQHPDRTTLAIILSSCAELRLLEVGKEVHAAAQKFGFYDDVYVASSLINMYSKCGKMELCEHVFSKLPELDIVCWNSMLTGFSINALEQDALSLFKQMRSLGFFPSEFSFATIVSSCAKISSLFQGQLFHAQIIKDGFLDDIFVGSSLIEMYCKCGDVHGARCFFDLMPGKNTVTWNEMIHGYAQNGDGHSALCLYNDMISYGEKPDDITFVAVLTACSHSSLVDEGLEIFNVMLPKFGVVPKLDHYTSIIDCLSRAGRFHEVEVFLDTMPCKDDAVVWEVVLSSCRIHANVTLAKRAAEELYRLDPQNSASYVLLANTYSSLGRWDDARVVRDMMSDKKVLKDPGYSRSHLCRDLDHLYKRDLVFYWKIDDTSHYNAFMTIRSWDFELIVLELEESILAGYVIFWAIVLLVIYTFHVTGEGNYAGACCCGRWVGWVCSFDWICHTDMELLQALWGVPAKTLMPKSVMGKVKCVDQFLSSCHILLEDLLWISQWRDEPSMKLVSTRALMEWVLSRIESKIVASQLLGQSEEGNVPSGISNAFRALKSNHLKQQGQKNRLGVRDMGLRRWQRWLEKVERETREGGREDRLRVSITVEGPVAVEGPAVSSSYASSEALNERIESTVGEILSTVGRSVCFPPLLIVRRRIRRRSPSLPPLSSPPSAVRRRRRRSLFSGEVKGSVRLVECDPSLVVAASSSSRRSVTRRFSPARGIHASPLPCRNFTAPLPVVLPQSPECVVVSDWLFH</sequence>
<gene>
    <name evidence="3" type="ORF">V8G54_013060</name>
</gene>
<feature type="repeat" description="PPR" evidence="2">
    <location>
        <begin position="351"/>
        <end position="385"/>
    </location>
</feature>
<accession>A0AAQ3NT08</accession>
<dbReference type="NCBIfam" id="TIGR00756">
    <property type="entry name" value="PPR"/>
    <property type="match status" value="7"/>
</dbReference>
<dbReference type="Pfam" id="PF13041">
    <property type="entry name" value="PPR_2"/>
    <property type="match status" value="5"/>
</dbReference>
<dbReference type="InterPro" id="IPR046960">
    <property type="entry name" value="PPR_At4g14850-like_plant"/>
</dbReference>
<feature type="repeat" description="PPR" evidence="2">
    <location>
        <begin position="219"/>
        <end position="253"/>
    </location>
</feature>
<dbReference type="InterPro" id="IPR046848">
    <property type="entry name" value="E_motif"/>
</dbReference>
<keyword evidence="1" id="KW-0677">Repeat</keyword>
<feature type="repeat" description="PPR" evidence="2">
    <location>
        <begin position="629"/>
        <end position="663"/>
    </location>
</feature>
<feature type="repeat" description="PPR" evidence="2">
    <location>
        <begin position="765"/>
        <end position="800"/>
    </location>
</feature>
<dbReference type="Gene3D" id="1.25.40.10">
    <property type="entry name" value="Tetratricopeptide repeat domain"/>
    <property type="match status" value="6"/>
</dbReference>
<evidence type="ECO:0008006" key="5">
    <source>
        <dbReference type="Google" id="ProtNLM"/>
    </source>
</evidence>
<reference evidence="3 4" key="1">
    <citation type="journal article" date="2023" name="Life. Sci Alliance">
        <title>Evolutionary insights into 3D genome organization and epigenetic landscape of Vigna mungo.</title>
        <authorList>
            <person name="Junaid A."/>
            <person name="Singh B."/>
            <person name="Bhatia S."/>
        </authorList>
    </citation>
    <scope>NUCLEOTIDE SEQUENCE [LARGE SCALE GENOMIC DNA]</scope>
    <source>
        <strain evidence="3">Urdbean</strain>
    </source>
</reference>
<dbReference type="PANTHER" id="PTHR47926:SF343">
    <property type="entry name" value="PENTACOTRIPEPTIDE-REPEAT REGION OF PRORP DOMAIN-CONTAINING PROTEIN"/>
    <property type="match status" value="1"/>
</dbReference>
<evidence type="ECO:0000256" key="1">
    <source>
        <dbReference type="ARBA" id="ARBA00022737"/>
    </source>
</evidence>
<dbReference type="InterPro" id="IPR011990">
    <property type="entry name" value="TPR-like_helical_dom_sf"/>
</dbReference>
<dbReference type="PANTHER" id="PTHR47926">
    <property type="entry name" value="PENTATRICOPEPTIDE REPEAT-CONTAINING PROTEIN"/>
    <property type="match status" value="1"/>
</dbReference>
<feature type="repeat" description="PPR" evidence="2">
    <location>
        <begin position="462"/>
        <end position="496"/>
    </location>
</feature>